<keyword evidence="3" id="KW-0418">Kinase</keyword>
<keyword evidence="3" id="KW-0808">Transferase</keyword>
<dbReference type="PANTHER" id="PTHR30437">
    <property type="entry name" value="TRANSCRIPTION ELONGATION FACTOR GREA"/>
    <property type="match status" value="1"/>
</dbReference>
<sequence>MTSRPPIIINRLDAERLQRLIDVASGESLAVAELLEEELARGEVIDPQEIPADTVSMNSQVQFTDLTRDRQMIRTLVYPHALAATEDGISVMAPIGAALIGLRVGDVIEWPLPGGGEAQLRIDAILWQPEREGQFHR</sequence>
<dbReference type="GO" id="GO:0003677">
    <property type="term" value="F:DNA binding"/>
    <property type="evidence" value="ECO:0007669"/>
    <property type="project" value="InterPro"/>
</dbReference>
<accession>A0A1G9A582</accession>
<dbReference type="InterPro" id="IPR001437">
    <property type="entry name" value="Tscrpt_elong_fac_GreA/B_C"/>
</dbReference>
<dbReference type="PANTHER" id="PTHR30437:SF5">
    <property type="entry name" value="REGULATOR OF NUCLEOSIDE DIPHOSPHATE KINASE"/>
    <property type="match status" value="1"/>
</dbReference>
<feature type="domain" description="Transcription elongation factor GreA/GreB C-terminal" evidence="1">
    <location>
        <begin position="51"/>
        <end position="125"/>
    </location>
</feature>
<dbReference type="InterPro" id="IPR023459">
    <property type="entry name" value="Tscrpt_elong_fac_GreA/B_fam"/>
</dbReference>
<name>A0A1G9A582_9GAMM</name>
<organism evidence="3 4">
    <name type="scientific">Billgrantia gudaonensis</name>
    <dbReference type="NCBI Taxonomy" id="376427"/>
    <lineage>
        <taxon>Bacteria</taxon>
        <taxon>Pseudomonadati</taxon>
        <taxon>Pseudomonadota</taxon>
        <taxon>Gammaproteobacteria</taxon>
        <taxon>Oceanospirillales</taxon>
        <taxon>Halomonadaceae</taxon>
        <taxon>Billgrantia</taxon>
    </lineage>
</organism>
<proteinExistence type="predicted"/>
<dbReference type="GO" id="GO:0016301">
    <property type="term" value="F:kinase activity"/>
    <property type="evidence" value="ECO:0007669"/>
    <property type="project" value="UniProtKB-KW"/>
</dbReference>
<dbReference type="GO" id="GO:0032784">
    <property type="term" value="P:regulation of DNA-templated transcription elongation"/>
    <property type="evidence" value="ECO:0007669"/>
    <property type="project" value="InterPro"/>
</dbReference>
<feature type="domain" description="Regulator of nucleoside diphosphate kinase N-terminal" evidence="2">
    <location>
        <begin position="5"/>
        <end position="44"/>
    </location>
</feature>
<evidence type="ECO:0000259" key="1">
    <source>
        <dbReference type="Pfam" id="PF01272"/>
    </source>
</evidence>
<dbReference type="Proteomes" id="UP000198525">
    <property type="component" value="Unassembled WGS sequence"/>
</dbReference>
<gene>
    <name evidence="3" type="ORF">SAMN04487954_11353</name>
</gene>
<dbReference type="Pfam" id="PF14760">
    <property type="entry name" value="Rnk_N"/>
    <property type="match status" value="1"/>
</dbReference>
<evidence type="ECO:0000259" key="2">
    <source>
        <dbReference type="Pfam" id="PF14760"/>
    </source>
</evidence>
<dbReference type="SUPFAM" id="SSF54534">
    <property type="entry name" value="FKBP-like"/>
    <property type="match status" value="1"/>
</dbReference>
<dbReference type="RefSeq" id="WP_089687423.1">
    <property type="nucleotide sequence ID" value="NZ_FNES01000013.1"/>
</dbReference>
<keyword evidence="4" id="KW-1185">Reference proteome</keyword>
<dbReference type="EMBL" id="FNES01000013">
    <property type="protein sequence ID" value="SDK22522.1"/>
    <property type="molecule type" value="Genomic_DNA"/>
</dbReference>
<protein>
    <submittedName>
        <fullName evidence="3">Regulator of nucleoside diphosphate kinase</fullName>
    </submittedName>
</protein>
<reference evidence="3 4" key="1">
    <citation type="submission" date="2016-10" db="EMBL/GenBank/DDBJ databases">
        <authorList>
            <person name="de Groot N.N."/>
        </authorList>
    </citation>
    <scope>NUCLEOTIDE SEQUENCE [LARGE SCALE GENOMIC DNA]</scope>
    <source>
        <strain evidence="3 4">CGMCC 1.6133</strain>
    </source>
</reference>
<dbReference type="GO" id="GO:0070063">
    <property type="term" value="F:RNA polymerase binding"/>
    <property type="evidence" value="ECO:0007669"/>
    <property type="project" value="InterPro"/>
</dbReference>
<dbReference type="AlphaFoldDB" id="A0A1G9A582"/>
<evidence type="ECO:0000313" key="3">
    <source>
        <dbReference type="EMBL" id="SDK22522.1"/>
    </source>
</evidence>
<dbReference type="Pfam" id="PF01272">
    <property type="entry name" value="GreA_GreB"/>
    <property type="match status" value="1"/>
</dbReference>
<dbReference type="STRING" id="376427.SAMN04487954_11353"/>
<dbReference type="GO" id="GO:0006354">
    <property type="term" value="P:DNA-templated transcription elongation"/>
    <property type="evidence" value="ECO:0007669"/>
    <property type="project" value="TreeGrafter"/>
</dbReference>
<evidence type="ECO:0000313" key="4">
    <source>
        <dbReference type="Proteomes" id="UP000198525"/>
    </source>
</evidence>
<dbReference type="Gene3D" id="1.10.286.20">
    <property type="match status" value="1"/>
</dbReference>
<dbReference type="NCBIfam" id="NF004396">
    <property type="entry name" value="PRK05753.1"/>
    <property type="match status" value="1"/>
</dbReference>
<dbReference type="OrthoDB" id="192847at2"/>
<dbReference type="InterPro" id="IPR029462">
    <property type="entry name" value="Rnk_N"/>
</dbReference>
<dbReference type="Gene3D" id="3.10.50.30">
    <property type="entry name" value="Transcription elongation factor, GreA/GreB, C-terminal domain"/>
    <property type="match status" value="1"/>
</dbReference>
<dbReference type="InterPro" id="IPR036953">
    <property type="entry name" value="GreA/GreB_C_sf"/>
</dbReference>